<dbReference type="AlphaFoldDB" id="A0A8X6RV16"/>
<proteinExistence type="predicted"/>
<sequence length="109" mass="12988">MAKSVHTVHETVFGALENPHVRGGRDKYLPMEDLQIYFGRIEENGIWQRRSNLELYHSYRESDIVKFIKEERIKWAGHVVRMNEDCTTKSLQCPTNRHMEKRQAKSERD</sequence>
<evidence type="ECO:0000313" key="2">
    <source>
        <dbReference type="Proteomes" id="UP000887159"/>
    </source>
</evidence>
<keyword evidence="2" id="KW-1185">Reference proteome</keyword>
<name>A0A8X6RV16_TRICX</name>
<protein>
    <submittedName>
        <fullName evidence="1">Uncharacterized protein</fullName>
    </submittedName>
</protein>
<dbReference type="EMBL" id="BMAU01021207">
    <property type="protein sequence ID" value="GFX99304.1"/>
    <property type="molecule type" value="Genomic_DNA"/>
</dbReference>
<dbReference type="Proteomes" id="UP000887159">
    <property type="component" value="Unassembled WGS sequence"/>
</dbReference>
<reference evidence="1" key="1">
    <citation type="submission" date="2020-08" db="EMBL/GenBank/DDBJ databases">
        <title>Multicomponent nature underlies the extraordinary mechanical properties of spider dragline silk.</title>
        <authorList>
            <person name="Kono N."/>
            <person name="Nakamura H."/>
            <person name="Mori M."/>
            <person name="Yoshida Y."/>
            <person name="Ohtoshi R."/>
            <person name="Malay A.D."/>
            <person name="Moran D.A.P."/>
            <person name="Tomita M."/>
            <person name="Numata K."/>
            <person name="Arakawa K."/>
        </authorList>
    </citation>
    <scope>NUCLEOTIDE SEQUENCE</scope>
</reference>
<organism evidence="1 2">
    <name type="scientific">Trichonephila clavipes</name>
    <name type="common">Golden silk orbweaver</name>
    <name type="synonym">Nephila clavipes</name>
    <dbReference type="NCBI Taxonomy" id="2585209"/>
    <lineage>
        <taxon>Eukaryota</taxon>
        <taxon>Metazoa</taxon>
        <taxon>Ecdysozoa</taxon>
        <taxon>Arthropoda</taxon>
        <taxon>Chelicerata</taxon>
        <taxon>Arachnida</taxon>
        <taxon>Araneae</taxon>
        <taxon>Araneomorphae</taxon>
        <taxon>Entelegynae</taxon>
        <taxon>Araneoidea</taxon>
        <taxon>Nephilidae</taxon>
        <taxon>Trichonephila</taxon>
    </lineage>
</organism>
<comment type="caution">
    <text evidence="1">The sequence shown here is derived from an EMBL/GenBank/DDBJ whole genome shotgun (WGS) entry which is preliminary data.</text>
</comment>
<accession>A0A8X6RV16</accession>
<evidence type="ECO:0000313" key="1">
    <source>
        <dbReference type="EMBL" id="GFX99304.1"/>
    </source>
</evidence>
<gene>
    <name evidence="1" type="ORF">TNCV_619551</name>
</gene>